<dbReference type="EMBL" id="JADNYJ010000005">
    <property type="protein sequence ID" value="KAF8910917.1"/>
    <property type="molecule type" value="Genomic_DNA"/>
</dbReference>
<keyword evidence="3" id="KW-1185">Reference proteome</keyword>
<feature type="region of interest" description="Disordered" evidence="1">
    <location>
        <begin position="172"/>
        <end position="200"/>
    </location>
</feature>
<gene>
    <name evidence="2" type="ORF">CPB84DRAFT_1762863</name>
</gene>
<dbReference type="Proteomes" id="UP000724874">
    <property type="component" value="Unassembled WGS sequence"/>
</dbReference>
<sequence length="200" mass="21809">MFVNDPLPPASFMPHESRPPAIMHTARMGDQVLYDDSIYPLSGSSTISASYGYPFPSPSAVDHAMGVPSLPAHLLNYNNQDPCTTGHSTLHYGEVEYNQKQLFGQPSGGHISRSGGLFIERLEGHFQSTGQSTAEVLPFLPNGVQHDLTARLSAPSPVHSPWMTESYKVAAPSFQQQQGRRGSRRPLKSTSTFADKKCVP</sequence>
<reference evidence="2" key="1">
    <citation type="submission" date="2020-11" db="EMBL/GenBank/DDBJ databases">
        <authorList>
            <consortium name="DOE Joint Genome Institute"/>
            <person name="Ahrendt S."/>
            <person name="Riley R."/>
            <person name="Andreopoulos W."/>
            <person name="LaButti K."/>
            <person name="Pangilinan J."/>
            <person name="Ruiz-duenas F.J."/>
            <person name="Barrasa J.M."/>
            <person name="Sanchez-Garcia M."/>
            <person name="Camarero S."/>
            <person name="Miyauchi S."/>
            <person name="Serrano A."/>
            <person name="Linde D."/>
            <person name="Babiker R."/>
            <person name="Drula E."/>
            <person name="Ayuso-Fernandez I."/>
            <person name="Pacheco R."/>
            <person name="Padilla G."/>
            <person name="Ferreira P."/>
            <person name="Barriuso J."/>
            <person name="Kellner H."/>
            <person name="Castanera R."/>
            <person name="Alfaro M."/>
            <person name="Ramirez L."/>
            <person name="Pisabarro A.G."/>
            <person name="Kuo A."/>
            <person name="Tritt A."/>
            <person name="Lipzen A."/>
            <person name="He G."/>
            <person name="Yan M."/>
            <person name="Ng V."/>
            <person name="Cullen D."/>
            <person name="Martin F."/>
            <person name="Rosso M.-N."/>
            <person name="Henrissat B."/>
            <person name="Hibbett D."/>
            <person name="Martinez A.T."/>
            <person name="Grigoriev I.V."/>
        </authorList>
    </citation>
    <scope>NUCLEOTIDE SEQUENCE</scope>
    <source>
        <strain evidence="2">AH 44721</strain>
    </source>
</reference>
<evidence type="ECO:0000313" key="3">
    <source>
        <dbReference type="Proteomes" id="UP000724874"/>
    </source>
</evidence>
<name>A0A9P5NZU1_GYMJU</name>
<evidence type="ECO:0000256" key="1">
    <source>
        <dbReference type="SAM" id="MobiDB-lite"/>
    </source>
</evidence>
<organism evidence="2 3">
    <name type="scientific">Gymnopilus junonius</name>
    <name type="common">Spectacular rustgill mushroom</name>
    <name type="synonym">Gymnopilus spectabilis subsp. junonius</name>
    <dbReference type="NCBI Taxonomy" id="109634"/>
    <lineage>
        <taxon>Eukaryota</taxon>
        <taxon>Fungi</taxon>
        <taxon>Dikarya</taxon>
        <taxon>Basidiomycota</taxon>
        <taxon>Agaricomycotina</taxon>
        <taxon>Agaricomycetes</taxon>
        <taxon>Agaricomycetidae</taxon>
        <taxon>Agaricales</taxon>
        <taxon>Agaricineae</taxon>
        <taxon>Hymenogastraceae</taxon>
        <taxon>Gymnopilus</taxon>
    </lineage>
</organism>
<dbReference type="AlphaFoldDB" id="A0A9P5NZU1"/>
<protein>
    <submittedName>
        <fullName evidence="2">Uncharacterized protein</fullName>
    </submittedName>
</protein>
<comment type="caution">
    <text evidence="2">The sequence shown here is derived from an EMBL/GenBank/DDBJ whole genome shotgun (WGS) entry which is preliminary data.</text>
</comment>
<evidence type="ECO:0000313" key="2">
    <source>
        <dbReference type="EMBL" id="KAF8910917.1"/>
    </source>
</evidence>
<accession>A0A9P5NZU1</accession>
<proteinExistence type="predicted"/>